<name>A0A5E4Q9P7_9NEOP</name>
<organism evidence="1 2">
    <name type="scientific">Leptidea sinapis</name>
    <dbReference type="NCBI Taxonomy" id="189913"/>
    <lineage>
        <taxon>Eukaryota</taxon>
        <taxon>Metazoa</taxon>
        <taxon>Ecdysozoa</taxon>
        <taxon>Arthropoda</taxon>
        <taxon>Hexapoda</taxon>
        <taxon>Insecta</taxon>
        <taxon>Pterygota</taxon>
        <taxon>Neoptera</taxon>
        <taxon>Endopterygota</taxon>
        <taxon>Lepidoptera</taxon>
        <taxon>Glossata</taxon>
        <taxon>Ditrysia</taxon>
        <taxon>Papilionoidea</taxon>
        <taxon>Pieridae</taxon>
        <taxon>Dismorphiinae</taxon>
        <taxon>Leptidea</taxon>
    </lineage>
</organism>
<dbReference type="EMBL" id="FZQP02001782">
    <property type="protein sequence ID" value="VVC93858.1"/>
    <property type="molecule type" value="Genomic_DNA"/>
</dbReference>
<evidence type="ECO:0000313" key="1">
    <source>
        <dbReference type="EMBL" id="VVC93858.1"/>
    </source>
</evidence>
<accession>A0A5E4Q9P7</accession>
<proteinExistence type="predicted"/>
<reference evidence="1 2" key="1">
    <citation type="submission" date="2017-07" db="EMBL/GenBank/DDBJ databases">
        <authorList>
            <person name="Talla V."/>
            <person name="Backstrom N."/>
        </authorList>
    </citation>
    <scope>NUCLEOTIDE SEQUENCE [LARGE SCALE GENOMIC DNA]</scope>
</reference>
<keyword evidence="2" id="KW-1185">Reference proteome</keyword>
<sequence length="179" mass="18962">MFLSEIQVLRRRGLSAVGAVRSARAGFSAGRCLPRPAAPRAGGAAPSREEAARACGAVRWTLRQAQRSACGGVQLARDLLVLGVPRAHAAALAEAADGTRAAYEASVRANGFMINKVSEVSASPAPEGSINAVQLTITSNEVFAGEQNTDQLLIDRSQVNNLLQQLKTAYQKMEDIDFE</sequence>
<evidence type="ECO:0000313" key="2">
    <source>
        <dbReference type="Proteomes" id="UP000324832"/>
    </source>
</evidence>
<dbReference type="AlphaFoldDB" id="A0A5E4Q9P7"/>
<protein>
    <recommendedName>
        <fullName evidence="3">COMM domain-containing protein</fullName>
    </recommendedName>
</protein>
<gene>
    <name evidence="1" type="ORF">LSINAPIS_LOCUS5957</name>
</gene>
<evidence type="ECO:0008006" key="3">
    <source>
        <dbReference type="Google" id="ProtNLM"/>
    </source>
</evidence>
<dbReference type="Proteomes" id="UP000324832">
    <property type="component" value="Unassembled WGS sequence"/>
</dbReference>